<dbReference type="InterPro" id="IPR029016">
    <property type="entry name" value="GAF-like_dom_sf"/>
</dbReference>
<dbReference type="Pfam" id="PF00196">
    <property type="entry name" value="GerE"/>
    <property type="match status" value="1"/>
</dbReference>
<dbReference type="InterPro" id="IPR036388">
    <property type="entry name" value="WH-like_DNA-bd_sf"/>
</dbReference>
<dbReference type="GO" id="GO:0003677">
    <property type="term" value="F:DNA binding"/>
    <property type="evidence" value="ECO:0007669"/>
    <property type="project" value="UniProtKB-KW"/>
</dbReference>
<organism evidence="5 6">
    <name type="scientific">Clostridium puniceum</name>
    <dbReference type="NCBI Taxonomy" id="29367"/>
    <lineage>
        <taxon>Bacteria</taxon>
        <taxon>Bacillati</taxon>
        <taxon>Bacillota</taxon>
        <taxon>Clostridia</taxon>
        <taxon>Eubacteriales</taxon>
        <taxon>Clostridiaceae</taxon>
        <taxon>Clostridium</taxon>
    </lineage>
</organism>
<reference evidence="5 6" key="1">
    <citation type="submission" date="2016-05" db="EMBL/GenBank/DDBJ databases">
        <title>Microbial solvent formation.</title>
        <authorList>
            <person name="Poehlein A."/>
            <person name="Montoya Solano J.D."/>
            <person name="Flitsch S."/>
            <person name="Krabben P."/>
            <person name="Duerre P."/>
            <person name="Daniel R."/>
        </authorList>
    </citation>
    <scope>NUCLEOTIDE SEQUENCE [LARGE SCALE GENOMIC DNA]</scope>
    <source>
        <strain evidence="5 6">DSM 2619</strain>
    </source>
</reference>
<dbReference type="PRINTS" id="PR00038">
    <property type="entry name" value="HTHLUXR"/>
</dbReference>
<dbReference type="SMART" id="SM00421">
    <property type="entry name" value="HTH_LUXR"/>
    <property type="match status" value="1"/>
</dbReference>
<dbReference type="Gene3D" id="1.10.10.10">
    <property type="entry name" value="Winged helix-like DNA-binding domain superfamily/Winged helix DNA-binding domain"/>
    <property type="match status" value="1"/>
</dbReference>
<dbReference type="GO" id="GO:0006355">
    <property type="term" value="P:regulation of DNA-templated transcription"/>
    <property type="evidence" value="ECO:0007669"/>
    <property type="project" value="InterPro"/>
</dbReference>
<keyword evidence="3" id="KW-0804">Transcription</keyword>
<evidence type="ECO:0000256" key="2">
    <source>
        <dbReference type="ARBA" id="ARBA00023125"/>
    </source>
</evidence>
<sequence>MQNNEFLLINNIIYQIYSIPDFDTMKITFLNLLNMLIPNTASSILMADHTSSKNLLCDPICVPEIYSEAEKNYLSNEDEDYTRWVMLSGQCLLIRESDLMPEEERMNTALYKRCYEPFGLHYSLQLNLVYNDLFLGVLTIYRKREEGDFKDDEMFIVKAFSDHLNLRFYGYYTNDSKNSSSPSYSIANLASQYSLTNREVEILQLIFQDMNNDEIADKLYISGYTLKKHIQNLYRKFNVSTKWNLLKFRE</sequence>
<protein>
    <submittedName>
        <fullName evidence="5">HTH-type transcriptional regulator MalT</fullName>
    </submittedName>
</protein>
<dbReference type="PANTHER" id="PTHR44688">
    <property type="entry name" value="DNA-BINDING TRANSCRIPTIONAL ACTIVATOR DEVR_DOSR"/>
    <property type="match status" value="1"/>
</dbReference>
<dbReference type="PROSITE" id="PS00622">
    <property type="entry name" value="HTH_LUXR_1"/>
    <property type="match status" value="1"/>
</dbReference>
<dbReference type="STRING" id="29367.CLPUN_07250"/>
<keyword evidence="2" id="KW-0238">DNA-binding</keyword>
<name>A0A1S8TVS7_9CLOT</name>
<dbReference type="PANTHER" id="PTHR44688:SF16">
    <property type="entry name" value="DNA-BINDING TRANSCRIPTIONAL ACTIVATOR DEVR_DOSR"/>
    <property type="match status" value="1"/>
</dbReference>
<dbReference type="OrthoDB" id="2612750at2"/>
<accession>A0A1S8TVS7</accession>
<dbReference type="CDD" id="cd06170">
    <property type="entry name" value="LuxR_C_like"/>
    <property type="match status" value="1"/>
</dbReference>
<comment type="caution">
    <text evidence="5">The sequence shown here is derived from an EMBL/GenBank/DDBJ whole genome shotgun (WGS) entry which is preliminary data.</text>
</comment>
<evidence type="ECO:0000256" key="3">
    <source>
        <dbReference type="ARBA" id="ARBA00023163"/>
    </source>
</evidence>
<dbReference type="PROSITE" id="PS50043">
    <property type="entry name" value="HTH_LUXR_2"/>
    <property type="match status" value="1"/>
</dbReference>
<dbReference type="SUPFAM" id="SSF55781">
    <property type="entry name" value="GAF domain-like"/>
    <property type="match status" value="1"/>
</dbReference>
<keyword evidence="1" id="KW-0805">Transcription regulation</keyword>
<dbReference type="RefSeq" id="WP_077846009.1">
    <property type="nucleotide sequence ID" value="NZ_LZZM01000043.1"/>
</dbReference>
<keyword evidence="6" id="KW-1185">Reference proteome</keyword>
<dbReference type="Proteomes" id="UP000190890">
    <property type="component" value="Unassembled WGS sequence"/>
</dbReference>
<evidence type="ECO:0000313" key="5">
    <source>
        <dbReference type="EMBL" id="OOM81863.1"/>
    </source>
</evidence>
<proteinExistence type="predicted"/>
<dbReference type="InterPro" id="IPR000792">
    <property type="entry name" value="Tscrpt_reg_LuxR_C"/>
</dbReference>
<feature type="domain" description="HTH luxR-type" evidence="4">
    <location>
        <begin position="188"/>
        <end position="250"/>
    </location>
</feature>
<gene>
    <name evidence="5" type="primary">malT_1</name>
    <name evidence="5" type="ORF">CLPUN_07250</name>
</gene>
<dbReference type="EMBL" id="LZZM01000043">
    <property type="protein sequence ID" value="OOM81863.1"/>
    <property type="molecule type" value="Genomic_DNA"/>
</dbReference>
<dbReference type="SUPFAM" id="SSF46894">
    <property type="entry name" value="C-terminal effector domain of the bipartite response regulators"/>
    <property type="match status" value="1"/>
</dbReference>
<evidence type="ECO:0000313" key="6">
    <source>
        <dbReference type="Proteomes" id="UP000190890"/>
    </source>
</evidence>
<dbReference type="Gene3D" id="3.30.450.40">
    <property type="match status" value="1"/>
</dbReference>
<dbReference type="AlphaFoldDB" id="A0A1S8TVS7"/>
<dbReference type="InterPro" id="IPR016032">
    <property type="entry name" value="Sig_transdc_resp-reg_C-effctor"/>
</dbReference>
<evidence type="ECO:0000256" key="1">
    <source>
        <dbReference type="ARBA" id="ARBA00023015"/>
    </source>
</evidence>
<evidence type="ECO:0000259" key="4">
    <source>
        <dbReference type="PROSITE" id="PS50043"/>
    </source>
</evidence>